<gene>
    <name evidence="10" type="ORF">H8R25_00485</name>
</gene>
<dbReference type="RefSeq" id="WP_187016616.1">
    <property type="nucleotide sequence ID" value="NZ_JACRUK010000001.1"/>
</dbReference>
<dbReference type="EMBL" id="JACRUL010000001">
    <property type="protein sequence ID" value="MBC5842918.1"/>
    <property type="molecule type" value="Genomic_DNA"/>
</dbReference>
<keyword evidence="8" id="KW-0732">Signal</keyword>
<dbReference type="PROSITE" id="PS52016">
    <property type="entry name" value="TONB_DEPENDENT_REC_3"/>
    <property type="match status" value="1"/>
</dbReference>
<dbReference type="Pfam" id="PF13715">
    <property type="entry name" value="CarbopepD_reg_2"/>
    <property type="match status" value="1"/>
</dbReference>
<organism evidence="10 11">
    <name type="scientific">Flavobacterium muglaense</name>
    <dbReference type="NCBI Taxonomy" id="2764716"/>
    <lineage>
        <taxon>Bacteria</taxon>
        <taxon>Pseudomonadati</taxon>
        <taxon>Bacteroidota</taxon>
        <taxon>Flavobacteriia</taxon>
        <taxon>Flavobacteriales</taxon>
        <taxon>Flavobacteriaceae</taxon>
        <taxon>Flavobacterium</taxon>
    </lineage>
</organism>
<feature type="domain" description="TonB-dependent receptor plug" evidence="9">
    <location>
        <begin position="115"/>
        <end position="221"/>
    </location>
</feature>
<sequence length="1044" mass="114764">MRLKFKWILTLLAALSLQFSFAQEKAISGVVSDNSGPLPGVNIINKSSKVGIQTDFDGKYAIKAKTGDVLVFSFIGMEDKSITVGAATKMNVVLKSSAKSLDEVVIVAYGKQKAKSIVGSVATLGSDVLLKQQATSVMTALQGSVTGVNIIAAGGMPGENPTIRIRGTGSINASSDPLIILDGAPFNGSLNSISSDQIETMSVLKDASSTALYGSRGANGVILITTKRGKFNSAPVVSLTSSVGFSGNAVPLHKLVGSDRYMQLNWEALRNTNQYVNAQTAATAGVNASNNLVSNLGYNPYTAVKPVDANGNLVTTEKKWNTDWADLMLNNSAVRKEHTLSVSAGSEDTKYYFTTNYLSQEGNVVTSKFDRVTTRLSVDTKVNDWLKTGVTMFYSTSDQNFPSQSGSSYQSAIQWIYTVPSIYPAYRVDGNGDLVLDGKGQKIFDYGATTGQALNGNRPTFNNENAYGSLYNYKIGYKRDNYTANGYLELTLAPDLTFKTTLAYDKYLYDSYTYASNEVGYASNVNGRVSQNRNVTTGINLTNALNYRKTFGNHSFGLDLIQEAYKFKLDALGAQGEGFLPRVNVLNGSTTPSSVSGYTAEDRISSYLGRLSYNFKEKYFVEGSYRRDGSSRFSPDVRWGSFYAVGGSWLISEENFLKDNSIVSDLKVRGSYGELGNNQTQDADGNALYFPYKQLFETGYNELDNTGVVLGGAVDPNLTWEKTASTDIGLDFGLFNNRITGTVDYYNKKSVDLIYNKPVPGSTGNTGITTNVGALRNYGWEVTLNSNNIRTPQFTWNTGVNLSFDKNEIAQLTQASFINGNKRWEVGRSLYEFYMQEWAGVDPTDGYAMWYKDELDGSGNKTGAKVTTKKYSEASRNYVGQSSLPNVVGGLTNFFRYKNIDMNILFNFSYGASVYDSTYASLMEGFKSSGRAVHQDIENRWQNPGDITDVPLLLNSNNDFNSQSTRFLFKNDYIRLKALNFGYNFSASAIEKFHLSKLRLYFQGDNLWTYQSHKGIDPEQSFAGATNSRSYNQRVMSFGINLEF</sequence>
<keyword evidence="5 7" id="KW-0472">Membrane</keyword>
<evidence type="ECO:0000259" key="9">
    <source>
        <dbReference type="Pfam" id="PF07715"/>
    </source>
</evidence>
<dbReference type="Proteomes" id="UP000641454">
    <property type="component" value="Unassembled WGS sequence"/>
</dbReference>
<reference evidence="10 11" key="1">
    <citation type="submission" date="2020-08" db="EMBL/GenBank/DDBJ databases">
        <title>Description of novel Flavobacterium F-392 isolate.</title>
        <authorList>
            <person name="Saticioglu I.B."/>
            <person name="Duman M."/>
            <person name="Altun S."/>
        </authorList>
    </citation>
    <scope>NUCLEOTIDE SEQUENCE [LARGE SCALE GENOMIC DNA]</scope>
    <source>
        <strain evidence="10 11">F-392</strain>
    </source>
</reference>
<dbReference type="SUPFAM" id="SSF56935">
    <property type="entry name" value="Porins"/>
    <property type="match status" value="1"/>
</dbReference>
<evidence type="ECO:0000256" key="3">
    <source>
        <dbReference type="ARBA" id="ARBA00022452"/>
    </source>
</evidence>
<feature type="chain" id="PRO_5037873308" evidence="8">
    <location>
        <begin position="23"/>
        <end position="1044"/>
    </location>
</feature>
<dbReference type="Pfam" id="PF07715">
    <property type="entry name" value="Plug"/>
    <property type="match status" value="1"/>
</dbReference>
<comment type="similarity">
    <text evidence="7">Belongs to the TonB-dependent receptor family.</text>
</comment>
<evidence type="ECO:0000313" key="11">
    <source>
        <dbReference type="Proteomes" id="UP000641454"/>
    </source>
</evidence>
<feature type="signal peptide" evidence="8">
    <location>
        <begin position="1"/>
        <end position="22"/>
    </location>
</feature>
<dbReference type="NCBIfam" id="TIGR04056">
    <property type="entry name" value="OMP_RagA_SusC"/>
    <property type="match status" value="1"/>
</dbReference>
<dbReference type="Gene3D" id="2.170.130.10">
    <property type="entry name" value="TonB-dependent receptor, plug domain"/>
    <property type="match status" value="1"/>
</dbReference>
<keyword evidence="6 7" id="KW-0998">Cell outer membrane</keyword>
<dbReference type="InterPro" id="IPR023997">
    <property type="entry name" value="TonB-dep_OMP_SusC/RagA_CS"/>
</dbReference>
<evidence type="ECO:0000256" key="6">
    <source>
        <dbReference type="ARBA" id="ARBA00023237"/>
    </source>
</evidence>
<dbReference type="InterPro" id="IPR039426">
    <property type="entry name" value="TonB-dep_rcpt-like"/>
</dbReference>
<keyword evidence="11" id="KW-1185">Reference proteome</keyword>
<dbReference type="InterPro" id="IPR012910">
    <property type="entry name" value="Plug_dom"/>
</dbReference>
<keyword evidence="4 7" id="KW-0812">Transmembrane</keyword>
<dbReference type="InterPro" id="IPR023996">
    <property type="entry name" value="TonB-dep_OMP_SusC/RagA"/>
</dbReference>
<evidence type="ECO:0000256" key="2">
    <source>
        <dbReference type="ARBA" id="ARBA00022448"/>
    </source>
</evidence>
<keyword evidence="10" id="KW-0675">Receptor</keyword>
<dbReference type="InterPro" id="IPR036942">
    <property type="entry name" value="Beta-barrel_TonB_sf"/>
</dbReference>
<evidence type="ECO:0000256" key="4">
    <source>
        <dbReference type="ARBA" id="ARBA00022692"/>
    </source>
</evidence>
<dbReference type="GO" id="GO:0009279">
    <property type="term" value="C:cell outer membrane"/>
    <property type="evidence" value="ECO:0007669"/>
    <property type="project" value="UniProtKB-SubCell"/>
</dbReference>
<name>A0A923MZE1_9FLAO</name>
<dbReference type="InterPro" id="IPR037066">
    <property type="entry name" value="Plug_dom_sf"/>
</dbReference>
<protein>
    <submittedName>
        <fullName evidence="10">TonB-dependent receptor</fullName>
    </submittedName>
</protein>
<evidence type="ECO:0000256" key="5">
    <source>
        <dbReference type="ARBA" id="ARBA00023136"/>
    </source>
</evidence>
<dbReference type="InterPro" id="IPR008969">
    <property type="entry name" value="CarboxyPept-like_regulatory"/>
</dbReference>
<keyword evidence="3 7" id="KW-1134">Transmembrane beta strand</keyword>
<dbReference type="NCBIfam" id="TIGR04057">
    <property type="entry name" value="SusC_RagA_signa"/>
    <property type="match status" value="1"/>
</dbReference>
<comment type="subcellular location">
    <subcellularLocation>
        <location evidence="1 7">Cell outer membrane</location>
        <topology evidence="1 7">Multi-pass membrane protein</topology>
    </subcellularLocation>
</comment>
<keyword evidence="2 7" id="KW-0813">Transport</keyword>
<evidence type="ECO:0000256" key="7">
    <source>
        <dbReference type="PROSITE-ProRule" id="PRU01360"/>
    </source>
</evidence>
<accession>A0A923MZE1</accession>
<proteinExistence type="inferred from homology"/>
<evidence type="ECO:0000313" key="10">
    <source>
        <dbReference type="EMBL" id="MBC5842918.1"/>
    </source>
</evidence>
<dbReference type="Gene3D" id="2.40.170.20">
    <property type="entry name" value="TonB-dependent receptor, beta-barrel domain"/>
    <property type="match status" value="1"/>
</dbReference>
<evidence type="ECO:0000256" key="1">
    <source>
        <dbReference type="ARBA" id="ARBA00004571"/>
    </source>
</evidence>
<comment type="caution">
    <text evidence="10">The sequence shown here is derived from an EMBL/GenBank/DDBJ whole genome shotgun (WGS) entry which is preliminary data.</text>
</comment>
<dbReference type="SUPFAM" id="SSF49464">
    <property type="entry name" value="Carboxypeptidase regulatory domain-like"/>
    <property type="match status" value="1"/>
</dbReference>
<evidence type="ECO:0000256" key="8">
    <source>
        <dbReference type="SAM" id="SignalP"/>
    </source>
</evidence>
<dbReference type="AlphaFoldDB" id="A0A923MZE1"/>